<accession>E0I975</accession>
<feature type="transmembrane region" description="Helical" evidence="1">
    <location>
        <begin position="37"/>
        <end position="69"/>
    </location>
</feature>
<name>E0I975_9BACL</name>
<reference evidence="2 3" key="1">
    <citation type="submission" date="2010-07" db="EMBL/GenBank/DDBJ databases">
        <title>The draft genome of Paenibacillus curdlanolyticus YK9.</title>
        <authorList>
            <consortium name="US DOE Joint Genome Institute (JGI-PGF)"/>
            <person name="Lucas S."/>
            <person name="Copeland A."/>
            <person name="Lapidus A."/>
            <person name="Cheng J.-F."/>
            <person name="Bruce D."/>
            <person name="Goodwin L."/>
            <person name="Pitluck S."/>
            <person name="Land M.L."/>
            <person name="Hauser L."/>
            <person name="Chang Y.-J."/>
            <person name="Jeffries C."/>
            <person name="Anderson I.J."/>
            <person name="Johnson E."/>
            <person name="Loganathan U."/>
            <person name="Mulhopadhyay B."/>
            <person name="Kyrpides N."/>
            <person name="Woyke T.J."/>
        </authorList>
    </citation>
    <scope>NUCLEOTIDE SEQUENCE [LARGE SCALE GENOMIC DNA]</scope>
    <source>
        <strain evidence="2 3">YK9</strain>
    </source>
</reference>
<dbReference type="STRING" id="717606.PaecuDRAFT_2209"/>
<dbReference type="AlphaFoldDB" id="E0I975"/>
<organism evidence="2 3">
    <name type="scientific">Paenibacillus curdlanolyticus YK9</name>
    <dbReference type="NCBI Taxonomy" id="717606"/>
    <lineage>
        <taxon>Bacteria</taxon>
        <taxon>Bacillati</taxon>
        <taxon>Bacillota</taxon>
        <taxon>Bacilli</taxon>
        <taxon>Bacillales</taxon>
        <taxon>Paenibacillaceae</taxon>
        <taxon>Paenibacillus</taxon>
    </lineage>
</organism>
<gene>
    <name evidence="2" type="ORF">PaecuDRAFT_2209</name>
</gene>
<keyword evidence="1" id="KW-0812">Transmembrane</keyword>
<feature type="transmembrane region" description="Helical" evidence="1">
    <location>
        <begin position="114"/>
        <end position="131"/>
    </location>
</feature>
<dbReference type="Proteomes" id="UP000005387">
    <property type="component" value="Unassembled WGS sequence"/>
</dbReference>
<keyword evidence="3" id="KW-1185">Reference proteome</keyword>
<dbReference type="EMBL" id="AEDD01000005">
    <property type="protein sequence ID" value="EFM10959.1"/>
    <property type="molecule type" value="Genomic_DNA"/>
</dbReference>
<evidence type="ECO:0000313" key="2">
    <source>
        <dbReference type="EMBL" id="EFM10959.1"/>
    </source>
</evidence>
<protein>
    <submittedName>
        <fullName evidence="2">Uncharacterized protein</fullName>
    </submittedName>
</protein>
<proteinExistence type="predicted"/>
<evidence type="ECO:0000256" key="1">
    <source>
        <dbReference type="SAM" id="Phobius"/>
    </source>
</evidence>
<keyword evidence="1" id="KW-1133">Transmembrane helix</keyword>
<dbReference type="eggNOG" id="ENOG5032TFZ">
    <property type="taxonomic scope" value="Bacteria"/>
</dbReference>
<evidence type="ECO:0000313" key="3">
    <source>
        <dbReference type="Proteomes" id="UP000005387"/>
    </source>
</evidence>
<sequence>MRQTLQEQLNATVYQYRLICKFIIPPKLLKSYRIVPFLFIAALIVLFKLNGLLYALIGLPAVIVIHYVINRLTLIRVDEWQRRRWRWSYMLPFIGYVPASEIQLSIYRKTERQACWIGLCIFIALMPWIHTSGSICLIVWHLWTCLPGQITLFLLRKQSGDGVLKMDDSELCYYHR</sequence>
<keyword evidence="1" id="KW-0472">Membrane</keyword>